<reference evidence="3 4" key="1">
    <citation type="submission" date="2016-11" db="EMBL/GenBank/DDBJ databases">
        <authorList>
            <person name="Jaros S."/>
            <person name="Januszkiewicz K."/>
            <person name="Wedrychowicz H."/>
        </authorList>
    </citation>
    <scope>NUCLEOTIDE SEQUENCE [LARGE SCALE GENOMIC DNA]</scope>
    <source>
        <strain evidence="3 4">DSM 24574</strain>
    </source>
</reference>
<keyword evidence="1" id="KW-0472">Membrane</keyword>
<name>A0A1M5L5B4_9BACT</name>
<dbReference type="InterPro" id="IPR005543">
    <property type="entry name" value="PASTA_dom"/>
</dbReference>
<accession>A0A1M5L5B4</accession>
<evidence type="ECO:0000313" key="4">
    <source>
        <dbReference type="Proteomes" id="UP000184212"/>
    </source>
</evidence>
<evidence type="ECO:0000259" key="2">
    <source>
        <dbReference type="PROSITE" id="PS51178"/>
    </source>
</evidence>
<keyword evidence="1" id="KW-1133">Transmembrane helix</keyword>
<dbReference type="Pfam" id="PF03793">
    <property type="entry name" value="PASTA"/>
    <property type="match status" value="2"/>
</dbReference>
<proteinExistence type="predicted"/>
<dbReference type="EMBL" id="FQWQ01000001">
    <property type="protein sequence ID" value="SHG60166.1"/>
    <property type="molecule type" value="Genomic_DNA"/>
</dbReference>
<feature type="transmembrane region" description="Helical" evidence="1">
    <location>
        <begin position="12"/>
        <end position="39"/>
    </location>
</feature>
<dbReference type="Gene3D" id="3.30.10.20">
    <property type="match status" value="3"/>
</dbReference>
<keyword evidence="4" id="KW-1185">Reference proteome</keyword>
<evidence type="ECO:0000256" key="1">
    <source>
        <dbReference type="SAM" id="Phobius"/>
    </source>
</evidence>
<protein>
    <submittedName>
        <fullName evidence="3">PASTA domain, binds beta-lactams</fullName>
    </submittedName>
</protein>
<dbReference type="SUPFAM" id="SSF54184">
    <property type="entry name" value="Penicillin-binding protein 2x (pbp-2x), c-terminal domain"/>
    <property type="match status" value="1"/>
</dbReference>
<dbReference type="RefSeq" id="WP_073131678.1">
    <property type="nucleotide sequence ID" value="NZ_FQWQ01000001.1"/>
</dbReference>
<dbReference type="PROSITE" id="PS51178">
    <property type="entry name" value="PASTA"/>
    <property type="match status" value="2"/>
</dbReference>
<dbReference type="OrthoDB" id="9803895at2"/>
<sequence>MKFDILKFKRDTLGGMLIHLLLAFAALLLIAILYFYAYLPSSTNHGMSITVPDVEGMQISQLEDFLVKRNLRYEVNDSSYSSEYPPLTVLRQYPPAGAKVKEDRKILISVNRIDPPTVPVPTLVDGSVVNADAVLRSNELKRGRIELVAGPFNVVKEMKYKGHTVTAGERVPKGSTIDLVVMDGGNNAFEVPDMLGRDLEDAKFLILGSNLSLGSIFVVGDTTGGTGVVLKQKPDVNEKVKVGDVVDVWIGQLGTEIPDENGEN</sequence>
<feature type="domain" description="PASTA" evidence="2">
    <location>
        <begin position="46"/>
        <end position="112"/>
    </location>
</feature>
<gene>
    <name evidence="3" type="ORF">SAMN04488109_1027</name>
</gene>
<keyword evidence="1" id="KW-0812">Transmembrane</keyword>
<dbReference type="SMART" id="SM00740">
    <property type="entry name" value="PASTA"/>
    <property type="match status" value="3"/>
</dbReference>
<dbReference type="AlphaFoldDB" id="A0A1M5L5B4"/>
<organism evidence="3 4">
    <name type="scientific">Chryseolinea serpens</name>
    <dbReference type="NCBI Taxonomy" id="947013"/>
    <lineage>
        <taxon>Bacteria</taxon>
        <taxon>Pseudomonadati</taxon>
        <taxon>Bacteroidota</taxon>
        <taxon>Cytophagia</taxon>
        <taxon>Cytophagales</taxon>
        <taxon>Fulvivirgaceae</taxon>
        <taxon>Chryseolinea</taxon>
    </lineage>
</organism>
<dbReference type="STRING" id="947013.SAMN04488109_1027"/>
<evidence type="ECO:0000313" key="3">
    <source>
        <dbReference type="EMBL" id="SHG60166.1"/>
    </source>
</evidence>
<dbReference type="CDD" id="cd06577">
    <property type="entry name" value="PASTA_pknB"/>
    <property type="match status" value="1"/>
</dbReference>
<feature type="domain" description="PASTA" evidence="2">
    <location>
        <begin position="185"/>
        <end position="252"/>
    </location>
</feature>
<dbReference type="Proteomes" id="UP000184212">
    <property type="component" value="Unassembled WGS sequence"/>
</dbReference>